<dbReference type="GO" id="GO:0016788">
    <property type="term" value="F:hydrolase activity, acting on ester bonds"/>
    <property type="evidence" value="ECO:0007669"/>
    <property type="project" value="InterPro"/>
</dbReference>
<feature type="compositionally biased region" description="Polar residues" evidence="2">
    <location>
        <begin position="877"/>
        <end position="904"/>
    </location>
</feature>
<sequence>MVRVKNRFLIIFAMIFALLVNYCIPLAQIASAADVNAISAQEEPVEEQVVTTNQIQGETDNSPYKDQLEKDVEGVVTYEVDNNNVYMQSTTPHNNANTSEDRYTYNYEGNSQVLDHILTTKDIADDAQVEILHLNASYMEEHGRVSDHDPVLAQLNFDEEPAADEDFSLTIMHTNDTHARVTQFPYLATAVNQIRADHPNNLLLHAGDVFSGTLFFNVHLGLADLYFLNELKYDAMTFGNHEFDKDSQTLANFVNEAKFPFVSANIDFTNDPILGKYAFNEPGQPGDGGNIYPAIIKEINGEQVGIFGLTTEDTPNIASPSKNIVFENAVEEAENTVSLLEEKGIDKIIALSHLGYDEDKQLAEAVDGIDVIVGGHSHTVLPEGEVIEKDEPTVIVQTGEYLNNLGKLDVTFDENGVIKDQSAELLSLTADSNGVRQFAADPAFQEKVDEFNTPIEELLQEVVGNTTVPLDGERANVRTKETNLGNLITDGMVWKMQQFFPETTIALQNGGGIRASIDQGEITMGEVRTVLPFDNALVAIKLTGKEIWEALEHSVSAYPSQSGGFLHVSGLKFKFDPDKPAGEKVWSVKVKTTEGNFKPIELDQMYTVATNSFTAQGGDGFDSLRQAYLDGRMINIDIPDYEVFNDYLVAHNPVSPSVEGRIVAAKEPSGENKVNPTINNGVATVDDATFKNAIEAAVVANSALEINLNGKENIKIQLTADQVAQLTENGVPLVLANGSVSIRIPSSVLEAGGELVVIISKLADTKGAVSPVYELIIQLGGKSVTQFSEPVTLTFTVDKNKVTKPDKLNVYYYNEHTKAWVKLPGATYQDGKVTVTTNHFTKFTVFENDAEIIASDSSDNNGNGGSNPPGGKNPDNTNSGTKNTVTDHSNTGNNPINTTNKLPDTSTNYRNILLAGILFILFATIGVFYKRFKKGTKSTH</sequence>
<keyword evidence="8" id="KW-1185">Reference proteome</keyword>
<dbReference type="EMBL" id="CCRF01000094">
    <property type="protein sequence ID" value="CEE02940.1"/>
    <property type="molecule type" value="Genomic_DNA"/>
</dbReference>
<dbReference type="Pfam" id="PF00149">
    <property type="entry name" value="Metallophos"/>
    <property type="match status" value="1"/>
</dbReference>
<dbReference type="RefSeq" id="WP_051989179.1">
    <property type="nucleotide sequence ID" value="NZ_CCRF01000094.1"/>
</dbReference>
<evidence type="ECO:0000256" key="3">
    <source>
        <dbReference type="SAM" id="Phobius"/>
    </source>
</evidence>
<dbReference type="FunFam" id="3.90.780.10:FF:000015">
    <property type="entry name" value="Trifunctional nucleotide phosphoesterase protein YfkN"/>
    <property type="match status" value="1"/>
</dbReference>
<evidence type="ECO:0000313" key="7">
    <source>
        <dbReference type="EMBL" id="CEE02940.1"/>
    </source>
</evidence>
<proteinExistence type="predicted"/>
<keyword evidence="3" id="KW-0812">Transmembrane</keyword>
<dbReference type="InterPro" id="IPR004843">
    <property type="entry name" value="Calcineurin-like_PHP"/>
</dbReference>
<dbReference type="Gene3D" id="3.60.10.10">
    <property type="entry name" value="Endonuclease/exonuclease/phosphatase"/>
    <property type="match status" value="1"/>
</dbReference>
<dbReference type="InterPro" id="IPR008334">
    <property type="entry name" value="5'-Nucleotdase_C"/>
</dbReference>
<name>A0A090J4X0_9BACI</name>
<dbReference type="GO" id="GO:0000166">
    <property type="term" value="F:nucleotide binding"/>
    <property type="evidence" value="ECO:0007669"/>
    <property type="project" value="InterPro"/>
</dbReference>
<dbReference type="GO" id="GO:0009166">
    <property type="term" value="P:nucleotide catabolic process"/>
    <property type="evidence" value="ECO:0007669"/>
    <property type="project" value="InterPro"/>
</dbReference>
<evidence type="ECO:0000256" key="4">
    <source>
        <dbReference type="SAM" id="SignalP"/>
    </source>
</evidence>
<dbReference type="PANTHER" id="PTHR11575:SF24">
    <property type="entry name" value="5'-NUCLEOTIDASE"/>
    <property type="match status" value="1"/>
</dbReference>
<dbReference type="InterPro" id="IPR006179">
    <property type="entry name" value="5_nucleotidase/apyrase"/>
</dbReference>
<dbReference type="SUPFAM" id="SSF56300">
    <property type="entry name" value="Metallo-dependent phosphatases"/>
    <property type="match status" value="1"/>
</dbReference>
<dbReference type="SUPFAM" id="SSF55816">
    <property type="entry name" value="5'-nucleotidase (syn. UDP-sugar hydrolase), C-terminal domain"/>
    <property type="match status" value="1"/>
</dbReference>
<dbReference type="InterPro" id="IPR036691">
    <property type="entry name" value="Endo/exonu/phosph_ase_sf"/>
</dbReference>
<dbReference type="Proteomes" id="UP000040576">
    <property type="component" value="Unassembled WGS sequence"/>
</dbReference>
<protein>
    <recommendedName>
        <fullName evidence="9">5'-nucleotidase</fullName>
    </recommendedName>
</protein>
<evidence type="ECO:0008006" key="9">
    <source>
        <dbReference type="Google" id="ProtNLM"/>
    </source>
</evidence>
<evidence type="ECO:0000259" key="6">
    <source>
        <dbReference type="Pfam" id="PF02872"/>
    </source>
</evidence>
<dbReference type="InterPro" id="IPR029052">
    <property type="entry name" value="Metallo-depent_PP-like"/>
</dbReference>
<evidence type="ECO:0000259" key="5">
    <source>
        <dbReference type="Pfam" id="PF00149"/>
    </source>
</evidence>
<reference evidence="7 8" key="1">
    <citation type="submission" date="2014-07" db="EMBL/GenBank/DDBJ databases">
        <authorList>
            <person name="Wibberg Daniel"/>
        </authorList>
    </citation>
    <scope>NUCLEOTIDE SEQUENCE [LARGE SCALE GENOMIC DNA]</scope>
</reference>
<dbReference type="AlphaFoldDB" id="A0A090J4X0"/>
<gene>
    <name evidence="7" type="ORF">BT1A1_3155</name>
</gene>
<keyword evidence="1 4" id="KW-0732">Signal</keyword>
<dbReference type="Gene3D" id="3.90.780.10">
    <property type="entry name" value="5'-Nucleotidase, C-terminal domain"/>
    <property type="match status" value="1"/>
</dbReference>
<feature type="signal peptide" evidence="4">
    <location>
        <begin position="1"/>
        <end position="32"/>
    </location>
</feature>
<accession>A0A090J4X0</accession>
<organism evidence="7 8">
    <name type="scientific">Caldibacillus thermoamylovorans</name>
    <dbReference type="NCBI Taxonomy" id="35841"/>
    <lineage>
        <taxon>Bacteria</taxon>
        <taxon>Bacillati</taxon>
        <taxon>Bacillota</taxon>
        <taxon>Bacilli</taxon>
        <taxon>Bacillales</taxon>
        <taxon>Bacillaceae</taxon>
        <taxon>Caldibacillus</taxon>
    </lineage>
</organism>
<dbReference type="SUPFAM" id="SSF56219">
    <property type="entry name" value="DNase I-like"/>
    <property type="match status" value="1"/>
</dbReference>
<dbReference type="PROSITE" id="PS00785">
    <property type="entry name" value="5_NUCLEOTIDASE_1"/>
    <property type="match status" value="1"/>
</dbReference>
<feature type="region of interest" description="Disordered" evidence="2">
    <location>
        <begin position="854"/>
        <end position="904"/>
    </location>
</feature>
<feature type="transmembrane region" description="Helical" evidence="3">
    <location>
        <begin position="909"/>
        <end position="929"/>
    </location>
</feature>
<feature type="chain" id="PRO_5001858145" description="5'-nucleotidase" evidence="4">
    <location>
        <begin position="33"/>
        <end position="940"/>
    </location>
</feature>
<dbReference type="Pfam" id="PF02872">
    <property type="entry name" value="5_nucleotid_C"/>
    <property type="match status" value="1"/>
</dbReference>
<feature type="domain" description="5'-Nucleotidase C-terminal" evidence="6">
    <location>
        <begin position="462"/>
        <end position="624"/>
    </location>
</feature>
<keyword evidence="3" id="KW-0472">Membrane</keyword>
<evidence type="ECO:0000256" key="2">
    <source>
        <dbReference type="SAM" id="MobiDB-lite"/>
    </source>
</evidence>
<dbReference type="PRINTS" id="PR01607">
    <property type="entry name" value="APYRASEFAMLY"/>
</dbReference>
<dbReference type="InterPro" id="IPR036907">
    <property type="entry name" value="5'-Nucleotdase_C_sf"/>
</dbReference>
<dbReference type="PANTHER" id="PTHR11575">
    <property type="entry name" value="5'-NUCLEOTIDASE-RELATED"/>
    <property type="match status" value="1"/>
</dbReference>
<dbReference type="GO" id="GO:0046872">
    <property type="term" value="F:metal ion binding"/>
    <property type="evidence" value="ECO:0007669"/>
    <property type="project" value="InterPro"/>
</dbReference>
<evidence type="ECO:0000256" key="1">
    <source>
        <dbReference type="ARBA" id="ARBA00022729"/>
    </source>
</evidence>
<keyword evidence="3" id="KW-1133">Transmembrane helix</keyword>
<feature type="domain" description="Calcineurin-like phosphoesterase" evidence="5">
    <location>
        <begin position="170"/>
        <end position="379"/>
    </location>
</feature>
<evidence type="ECO:0000313" key="8">
    <source>
        <dbReference type="Proteomes" id="UP000040576"/>
    </source>
</evidence>
<dbReference type="InterPro" id="IPR006146">
    <property type="entry name" value="5'-Nucleotdase_CS"/>
</dbReference>
<dbReference type="Gene3D" id="3.60.21.10">
    <property type="match status" value="1"/>
</dbReference>